<dbReference type="RefSeq" id="XP_018155178.1">
    <property type="nucleotide sequence ID" value="XM_018305754.1"/>
</dbReference>
<sequence length="184" mass="20395">MSQIPRPMIEVKGAVSFPKEDRLAFPGSRLPAYPSPQFFACGPLLGDGTCPVLTEDALQQKHGNIKLDIFCAREALDNALIEDGLETEWPSPAQPVVKAKPPGGIRTIYPSSIPQRVPLSHRCLPVEAGFWTCESLTGRWRRMSHYVSPQPLLLHNFAYTTLPARFREPLWADTTTHPYTGSAS</sequence>
<reference evidence="2" key="1">
    <citation type="journal article" date="2017" name="BMC Genomics">
        <title>Gapless genome assembly of Colletotrichum higginsianum reveals chromosome structure and association of transposable elements with secondary metabolite gene clusters.</title>
        <authorList>
            <person name="Dallery J.-F."/>
            <person name="Lapalu N."/>
            <person name="Zampounis A."/>
            <person name="Pigne S."/>
            <person name="Luyten I."/>
            <person name="Amselem J."/>
            <person name="Wittenberg A.H.J."/>
            <person name="Zhou S."/>
            <person name="de Queiroz M.V."/>
            <person name="Robin G.P."/>
            <person name="Auger A."/>
            <person name="Hainaut M."/>
            <person name="Henrissat B."/>
            <person name="Kim K.-T."/>
            <person name="Lee Y.-H."/>
            <person name="Lespinet O."/>
            <person name="Schwartz D.C."/>
            <person name="Thon M.R."/>
            <person name="O'Connell R.J."/>
        </authorList>
    </citation>
    <scope>NUCLEOTIDE SEQUENCE [LARGE SCALE GENOMIC DNA]</scope>
    <source>
        <strain evidence="2">IMI 349063</strain>
    </source>
</reference>
<keyword evidence="2" id="KW-1185">Reference proteome</keyword>
<name>A0A1B7Y3R0_COLHI</name>
<dbReference type="KEGG" id="chig:CH63R_10780"/>
<proteinExistence type="predicted"/>
<dbReference type="GeneID" id="28869861"/>
<comment type="caution">
    <text evidence="1">The sequence shown here is derived from an EMBL/GenBank/DDBJ whole genome shotgun (WGS) entry which is preliminary data.</text>
</comment>
<dbReference type="Proteomes" id="UP000092177">
    <property type="component" value="Unassembled WGS sequence"/>
</dbReference>
<dbReference type="EMBL" id="LTAN01000007">
    <property type="protein sequence ID" value="OBR06660.1"/>
    <property type="molecule type" value="Genomic_DNA"/>
</dbReference>
<evidence type="ECO:0000313" key="2">
    <source>
        <dbReference type="Proteomes" id="UP000092177"/>
    </source>
</evidence>
<dbReference type="VEuPathDB" id="FungiDB:CH63R_10780"/>
<evidence type="ECO:0000313" key="1">
    <source>
        <dbReference type="EMBL" id="OBR06660.1"/>
    </source>
</evidence>
<accession>A0A1B7Y3R0</accession>
<dbReference type="AlphaFoldDB" id="A0A1B7Y3R0"/>
<protein>
    <submittedName>
        <fullName evidence="1">Uncharacterized protein</fullName>
    </submittedName>
</protein>
<gene>
    <name evidence="1" type="ORF">CH63R_10780</name>
</gene>
<organism evidence="1 2">
    <name type="scientific">Colletotrichum higginsianum (strain IMI 349063)</name>
    <name type="common">Crucifer anthracnose fungus</name>
    <dbReference type="NCBI Taxonomy" id="759273"/>
    <lineage>
        <taxon>Eukaryota</taxon>
        <taxon>Fungi</taxon>
        <taxon>Dikarya</taxon>
        <taxon>Ascomycota</taxon>
        <taxon>Pezizomycotina</taxon>
        <taxon>Sordariomycetes</taxon>
        <taxon>Hypocreomycetidae</taxon>
        <taxon>Glomerellales</taxon>
        <taxon>Glomerellaceae</taxon>
        <taxon>Colletotrichum</taxon>
        <taxon>Colletotrichum destructivum species complex</taxon>
    </lineage>
</organism>